<dbReference type="EMBL" id="LAZR01055525">
    <property type="protein sequence ID" value="KKK76174.1"/>
    <property type="molecule type" value="Genomic_DNA"/>
</dbReference>
<feature type="transmembrane region" description="Helical" evidence="1">
    <location>
        <begin position="6"/>
        <end position="28"/>
    </location>
</feature>
<name>A0A0F9ACE0_9ZZZZ</name>
<keyword evidence="1" id="KW-0812">Transmembrane</keyword>
<accession>A0A0F9ACE0</accession>
<protein>
    <submittedName>
        <fullName evidence="2">Uncharacterized protein</fullName>
    </submittedName>
</protein>
<reference evidence="2" key="1">
    <citation type="journal article" date="2015" name="Nature">
        <title>Complex archaea that bridge the gap between prokaryotes and eukaryotes.</title>
        <authorList>
            <person name="Spang A."/>
            <person name="Saw J.H."/>
            <person name="Jorgensen S.L."/>
            <person name="Zaremba-Niedzwiedzka K."/>
            <person name="Martijn J."/>
            <person name="Lind A.E."/>
            <person name="van Eijk R."/>
            <person name="Schleper C."/>
            <person name="Guy L."/>
            <person name="Ettema T.J."/>
        </authorList>
    </citation>
    <scope>NUCLEOTIDE SEQUENCE</scope>
</reference>
<evidence type="ECO:0000256" key="1">
    <source>
        <dbReference type="SAM" id="Phobius"/>
    </source>
</evidence>
<keyword evidence="1" id="KW-1133">Transmembrane helix</keyword>
<organism evidence="2">
    <name type="scientific">marine sediment metagenome</name>
    <dbReference type="NCBI Taxonomy" id="412755"/>
    <lineage>
        <taxon>unclassified sequences</taxon>
        <taxon>metagenomes</taxon>
        <taxon>ecological metagenomes</taxon>
    </lineage>
</organism>
<gene>
    <name evidence="2" type="ORF">LCGC14_2866320</name>
</gene>
<sequence>MSTLRFIAVAMVFAAVSVGWLVLGGVTFERTRTLDRSLSGKMRNMWGPKVLAQGAPYWTDNAAADRSDAGTVVPVASVVTADFEHESRYKGLLWYSTFTVDFSGRYTVPPADGPGAKGFFRFDVPAGSTPMDLAVTVDGVAVELPYAQRVSGRLVVPLARDAASVVSVAFKTKGQLYWLYYPGDAALTGDSDRNGDEDQAPTISNASGATGELRDFTLTVTTDFKDINYPDGSRSPTKMAVDTDAGKAATWRFDSIRSRNGLWFGFLAVVSWV</sequence>
<proteinExistence type="predicted"/>
<comment type="caution">
    <text evidence="2">The sequence shown here is derived from an EMBL/GenBank/DDBJ whole genome shotgun (WGS) entry which is preliminary data.</text>
</comment>
<feature type="non-terminal residue" evidence="2">
    <location>
        <position position="273"/>
    </location>
</feature>
<keyword evidence="1" id="KW-0472">Membrane</keyword>
<evidence type="ECO:0000313" key="2">
    <source>
        <dbReference type="EMBL" id="KKK76174.1"/>
    </source>
</evidence>
<dbReference type="AlphaFoldDB" id="A0A0F9ACE0"/>